<proteinExistence type="predicted"/>
<accession>A0A3R9F472</accession>
<reference evidence="3" key="1">
    <citation type="submission" date="2018-12" db="EMBL/GenBank/DDBJ databases">
        <title>Bacillus chawlae sp. nov., Bacillus glennii sp. nov., and Bacillus saganii sp. nov. Isolated from the Vehicle Assembly Building at Kennedy Space Center where the Viking Spacecraft were Assembled.</title>
        <authorList>
            <person name="Seuylemezian A."/>
            <person name="Vaishampayan P."/>
        </authorList>
    </citation>
    <scope>NUCLEOTIDE SEQUENCE [LARGE SCALE GENOMIC DNA]</scope>
    <source>
        <strain evidence="3">DSM 13966</strain>
    </source>
</reference>
<evidence type="ECO:0000256" key="1">
    <source>
        <dbReference type="SAM" id="Phobius"/>
    </source>
</evidence>
<sequence length="107" mass="12009">MYTYETFLSDGVFTLLRPVFFTLLLVSIILLLLILYPRTRQRMLNTFSVISLSAIFGIITVQVIYYDAIIVDELSFGGDPTSTTTALAVMVFTIINPILFFALKSKG</sequence>
<keyword evidence="1" id="KW-1133">Transmembrane helix</keyword>
<name>A0A3R9F472_9BACI</name>
<gene>
    <name evidence="2" type="ORF">EJA10_03550</name>
</gene>
<feature type="transmembrane region" description="Helical" evidence="1">
    <location>
        <begin position="85"/>
        <end position="103"/>
    </location>
</feature>
<dbReference type="RefSeq" id="WP_125478625.1">
    <property type="nucleotide sequence ID" value="NZ_RSFW01000006.1"/>
</dbReference>
<protein>
    <submittedName>
        <fullName evidence="2">Uncharacterized protein</fullName>
    </submittedName>
</protein>
<comment type="caution">
    <text evidence="2">The sequence shown here is derived from an EMBL/GenBank/DDBJ whole genome shotgun (WGS) entry which is preliminary data.</text>
</comment>
<keyword evidence="1" id="KW-0812">Transmembrane</keyword>
<keyword evidence="1" id="KW-0472">Membrane</keyword>
<evidence type="ECO:0000313" key="2">
    <source>
        <dbReference type="EMBL" id="RSD28663.1"/>
    </source>
</evidence>
<dbReference type="OrthoDB" id="2902278at2"/>
<feature type="transmembrane region" description="Helical" evidence="1">
    <location>
        <begin position="43"/>
        <end position="65"/>
    </location>
</feature>
<organism evidence="2 3">
    <name type="scientific">Mesobacillus subterraneus</name>
    <dbReference type="NCBI Taxonomy" id="285983"/>
    <lineage>
        <taxon>Bacteria</taxon>
        <taxon>Bacillati</taxon>
        <taxon>Bacillota</taxon>
        <taxon>Bacilli</taxon>
        <taxon>Bacillales</taxon>
        <taxon>Bacillaceae</taxon>
        <taxon>Mesobacillus</taxon>
    </lineage>
</organism>
<evidence type="ECO:0000313" key="3">
    <source>
        <dbReference type="Proteomes" id="UP000279911"/>
    </source>
</evidence>
<dbReference type="Proteomes" id="UP000279911">
    <property type="component" value="Unassembled WGS sequence"/>
</dbReference>
<feature type="transmembrane region" description="Helical" evidence="1">
    <location>
        <begin position="15"/>
        <end position="36"/>
    </location>
</feature>
<dbReference type="EMBL" id="RSFW01000006">
    <property type="protein sequence ID" value="RSD28663.1"/>
    <property type="molecule type" value="Genomic_DNA"/>
</dbReference>
<dbReference type="AlphaFoldDB" id="A0A3R9F472"/>